<sequence>MVALIGGVVGVSTAATGGVVATGATAGMISGTLVGLLNTAAIKGTTGTVVATSAAVGGAASAIFGSIAATKAGAASSAAVGGALVASISGAGAAAAVPSAYSGVAGLASATAAEGLSGPLGWVVLGTLEAESPAAYTFDCWKQILHDESCESSNGKILNEIVMDPRVKQLTVINNDDSELPHLILQNIWDEQFRIEYVHLPSNQLAAHAVKV</sequence>
<dbReference type="EMBL" id="CAJOBJ010004992">
    <property type="protein sequence ID" value="CAF4017751.1"/>
    <property type="molecule type" value="Genomic_DNA"/>
</dbReference>
<dbReference type="EMBL" id="CAJOBH010000982">
    <property type="protein sequence ID" value="CAF3829114.1"/>
    <property type="molecule type" value="Genomic_DNA"/>
</dbReference>
<dbReference type="EMBL" id="CAJOBI010001706">
    <property type="protein sequence ID" value="CAF3895533.1"/>
    <property type="molecule type" value="Genomic_DNA"/>
</dbReference>
<dbReference type="Proteomes" id="UP000681967">
    <property type="component" value="Unassembled WGS sequence"/>
</dbReference>
<dbReference type="Proteomes" id="UP000663855">
    <property type="component" value="Unassembled WGS sequence"/>
</dbReference>
<evidence type="ECO:0000313" key="7">
    <source>
        <dbReference type="Proteomes" id="UP000663855"/>
    </source>
</evidence>
<dbReference type="EMBL" id="CAJNRE010007627">
    <property type="protein sequence ID" value="CAF2066673.1"/>
    <property type="molecule type" value="Genomic_DNA"/>
</dbReference>
<dbReference type="EMBL" id="CAJNOW010007224">
    <property type="protein sequence ID" value="CAF1507991.1"/>
    <property type="molecule type" value="Genomic_DNA"/>
</dbReference>
<protein>
    <submittedName>
        <fullName evidence="1">Uncharacterized protein</fullName>
    </submittedName>
</protein>
<dbReference type="Proteomes" id="UP000663834">
    <property type="component" value="Unassembled WGS sequence"/>
</dbReference>
<evidence type="ECO:0000313" key="3">
    <source>
        <dbReference type="EMBL" id="CAF2066673.1"/>
    </source>
</evidence>
<reference evidence="1" key="1">
    <citation type="submission" date="2021-02" db="EMBL/GenBank/DDBJ databases">
        <authorList>
            <person name="Nowell W R."/>
        </authorList>
    </citation>
    <scope>NUCLEOTIDE SEQUENCE</scope>
</reference>
<proteinExistence type="predicted"/>
<organism evidence="1 7">
    <name type="scientific">Rotaria magnacalcarata</name>
    <dbReference type="NCBI Taxonomy" id="392030"/>
    <lineage>
        <taxon>Eukaryota</taxon>
        <taxon>Metazoa</taxon>
        <taxon>Spiralia</taxon>
        <taxon>Gnathifera</taxon>
        <taxon>Rotifera</taxon>
        <taxon>Eurotatoria</taxon>
        <taxon>Bdelloidea</taxon>
        <taxon>Philodinida</taxon>
        <taxon>Philodinidae</taxon>
        <taxon>Rotaria</taxon>
    </lineage>
</organism>
<dbReference type="Proteomes" id="UP000676336">
    <property type="component" value="Unassembled WGS sequence"/>
</dbReference>
<dbReference type="Proteomes" id="UP000663824">
    <property type="component" value="Unassembled WGS sequence"/>
</dbReference>
<dbReference type="AlphaFoldDB" id="A0A815BPT2"/>
<evidence type="ECO:0000313" key="4">
    <source>
        <dbReference type="EMBL" id="CAF3829114.1"/>
    </source>
</evidence>
<dbReference type="OrthoDB" id="3553439at2759"/>
<dbReference type="EMBL" id="CAJNOV010007193">
    <property type="protein sequence ID" value="CAF1272696.1"/>
    <property type="molecule type" value="Genomic_DNA"/>
</dbReference>
<evidence type="ECO:0000313" key="6">
    <source>
        <dbReference type="EMBL" id="CAF4017751.1"/>
    </source>
</evidence>
<accession>A0A815BPT2</accession>
<dbReference type="Proteomes" id="UP000681720">
    <property type="component" value="Unassembled WGS sequence"/>
</dbReference>
<comment type="caution">
    <text evidence="1">The sequence shown here is derived from an EMBL/GenBank/DDBJ whole genome shotgun (WGS) entry which is preliminary data.</text>
</comment>
<evidence type="ECO:0000313" key="2">
    <source>
        <dbReference type="EMBL" id="CAF1507991.1"/>
    </source>
</evidence>
<name>A0A815BPT2_9BILA</name>
<evidence type="ECO:0000313" key="5">
    <source>
        <dbReference type="EMBL" id="CAF3895533.1"/>
    </source>
</evidence>
<gene>
    <name evidence="4" type="ORF">BYL167_LOCUS4595</name>
    <name evidence="1" type="ORF">CJN711_LOCUS15560</name>
    <name evidence="6" type="ORF">GIL414_LOCUS12683</name>
    <name evidence="2" type="ORF">KQP761_LOCUS14998</name>
    <name evidence="3" type="ORF">MBJ925_LOCUS15967</name>
    <name evidence="5" type="ORF">SMN809_LOCUS6354</name>
</gene>
<evidence type="ECO:0000313" key="1">
    <source>
        <dbReference type="EMBL" id="CAF1272696.1"/>
    </source>
</evidence>